<dbReference type="PANTHER" id="PTHR42180">
    <property type="entry name" value="HOMOLOGY DOMAIN-CONTAINING PROTEIN,PUTATIVE-RELATED"/>
    <property type="match status" value="1"/>
</dbReference>
<protein>
    <recommendedName>
        <fullName evidence="1">Calponin-homology (CH) domain-containing protein</fullName>
    </recommendedName>
</protein>
<evidence type="ECO:0000313" key="3">
    <source>
        <dbReference type="Proteomes" id="UP000018538"/>
    </source>
</evidence>
<proteinExistence type="predicted"/>
<reference evidence="2 3" key="1">
    <citation type="submission" date="2013-11" db="EMBL/GenBank/DDBJ databases">
        <title>The Genome Sequence of Plasmodium yoelii 17X.</title>
        <authorList>
            <consortium name="The Broad Institute Genomics Platform"/>
            <consortium name="The Broad Institute Genome Sequencing Center for Infectious Disease"/>
            <person name="Neafsey D."/>
            <person name="Adams J."/>
            <person name="Walker B."/>
            <person name="Young S.K."/>
            <person name="Zeng Q."/>
            <person name="Gargeya S."/>
            <person name="Fitzgerald M."/>
            <person name="Haas B."/>
            <person name="Abouelleil A."/>
            <person name="Alvarado L."/>
            <person name="Chapman S.B."/>
            <person name="Gainer-Dewar J."/>
            <person name="Goldberg J."/>
            <person name="Griggs A."/>
            <person name="Gujja S."/>
            <person name="Hansen M."/>
            <person name="Howarth C."/>
            <person name="Imamovic A."/>
            <person name="Ireland A."/>
            <person name="Larimer J."/>
            <person name="McCowan C."/>
            <person name="Murphy C."/>
            <person name="Pearson M."/>
            <person name="Poon T.W."/>
            <person name="Priest M."/>
            <person name="Roberts A."/>
            <person name="Saif S."/>
            <person name="Shea T."/>
            <person name="Sykes S."/>
            <person name="Wortman J."/>
            <person name="Nusbaum C."/>
            <person name="Birren B."/>
        </authorList>
    </citation>
    <scope>NUCLEOTIDE SEQUENCE [LARGE SCALE GENOMIC DNA]</scope>
    <source>
        <strain evidence="2 3">17X</strain>
    </source>
</reference>
<feature type="domain" description="Calponin-homology (CH)" evidence="1">
    <location>
        <begin position="6"/>
        <end position="117"/>
    </location>
</feature>
<dbReference type="PANTHER" id="PTHR42180:SF4">
    <property type="entry name" value="CALPONIN-HOMOLOGY (CH) DOMAIN-CONTAINING PROTEIN"/>
    <property type="match status" value="1"/>
</dbReference>
<name>V7P9L7_PLAYE</name>
<dbReference type="Proteomes" id="UP000018538">
    <property type="component" value="Unassembled WGS sequence"/>
</dbReference>
<dbReference type="Gene3D" id="1.10.418.10">
    <property type="entry name" value="Calponin-like domain"/>
    <property type="match status" value="1"/>
</dbReference>
<dbReference type="InterPro" id="IPR001715">
    <property type="entry name" value="CH_dom"/>
</dbReference>
<keyword evidence="3" id="KW-1185">Reference proteome</keyword>
<dbReference type="EMBL" id="KI635825">
    <property type="protein sequence ID" value="ETB56226.1"/>
    <property type="molecule type" value="Genomic_DNA"/>
</dbReference>
<evidence type="ECO:0000313" key="2">
    <source>
        <dbReference type="EMBL" id="ETB56226.1"/>
    </source>
</evidence>
<dbReference type="SUPFAM" id="SSF47576">
    <property type="entry name" value="Calponin-homology domain, CH-domain"/>
    <property type="match status" value="1"/>
</dbReference>
<dbReference type="InterPro" id="IPR036872">
    <property type="entry name" value="CH_dom_sf"/>
</dbReference>
<dbReference type="PROSITE" id="PS50021">
    <property type="entry name" value="CH"/>
    <property type="match status" value="1"/>
</dbReference>
<evidence type="ECO:0000259" key="1">
    <source>
        <dbReference type="PROSITE" id="PS50021"/>
    </source>
</evidence>
<gene>
    <name evidence="2" type="ORF">YYC_05682</name>
</gene>
<sequence length="247" mass="29414">MNNEMKIGKEELVEWVKNVLKRKNFNFNDLKNGDIYLELFEYIWPHAMKKYKGCIFVNPINDIDKKKNWNVIKTILNNVNIDINFINYDEICKNSFIECYQSLIILYFLYSLVKNKECNFTLAYPINKELTNFMSNEKPLNCLVNCKSVKLSECVIKNKQYSQIDNMVDNKIDNLYTNHINCINELNFKNKKTEKNILDSNIFPKNYINNKNQINSSSIINDDFMYSQNTESPKSFYSQKFKKKKKK</sequence>
<dbReference type="AlphaFoldDB" id="V7P9L7"/>
<accession>V7P9L7</accession>
<organism evidence="2 3">
    <name type="scientific">Plasmodium yoelii 17X</name>
    <dbReference type="NCBI Taxonomy" id="1323249"/>
    <lineage>
        <taxon>Eukaryota</taxon>
        <taxon>Sar</taxon>
        <taxon>Alveolata</taxon>
        <taxon>Apicomplexa</taxon>
        <taxon>Aconoidasida</taxon>
        <taxon>Haemosporida</taxon>
        <taxon>Plasmodiidae</taxon>
        <taxon>Plasmodium</taxon>
        <taxon>Plasmodium (Vinckeia)</taxon>
    </lineage>
</organism>